<keyword evidence="6" id="KW-0282">Flagellum</keyword>
<organism evidence="6 7">
    <name type="scientific">Xaviernesmea rhizosphaerae</name>
    <dbReference type="NCBI Taxonomy" id="1672749"/>
    <lineage>
        <taxon>Bacteria</taxon>
        <taxon>Pseudomonadati</taxon>
        <taxon>Pseudomonadota</taxon>
        <taxon>Alphaproteobacteria</taxon>
        <taxon>Hyphomicrobiales</taxon>
        <taxon>Rhizobiaceae</taxon>
        <taxon>Rhizobium/Agrobacterium group</taxon>
        <taxon>Xaviernesmea</taxon>
    </lineage>
</organism>
<comment type="caution">
    <text evidence="6">The sequence shown here is derived from an EMBL/GenBank/DDBJ whole genome shotgun (WGS) entry which is preliminary data.</text>
</comment>
<evidence type="ECO:0000259" key="4">
    <source>
        <dbReference type="Pfam" id="PF00669"/>
    </source>
</evidence>
<dbReference type="RefSeq" id="WP_081177404.1">
    <property type="nucleotide sequence ID" value="NZ_MSPX01000021.1"/>
</dbReference>
<feature type="domain" description="Flagellin N-terminal" evidence="4">
    <location>
        <begin position="6"/>
        <end position="142"/>
    </location>
</feature>
<dbReference type="Pfam" id="PF00700">
    <property type="entry name" value="Flagellin_C"/>
    <property type="match status" value="1"/>
</dbReference>
<evidence type="ECO:0000313" key="7">
    <source>
        <dbReference type="Proteomes" id="UP000192652"/>
    </source>
</evidence>
<keyword evidence="3" id="KW-0964">Secreted</keyword>
<comment type="similarity">
    <text evidence="1 3">Belongs to the bacterial flagellin family.</text>
</comment>
<evidence type="ECO:0000256" key="2">
    <source>
        <dbReference type="ARBA" id="ARBA00023143"/>
    </source>
</evidence>
<evidence type="ECO:0000256" key="1">
    <source>
        <dbReference type="ARBA" id="ARBA00005709"/>
    </source>
</evidence>
<dbReference type="InterPro" id="IPR001029">
    <property type="entry name" value="Flagellin_N"/>
</dbReference>
<dbReference type="Pfam" id="PF00669">
    <property type="entry name" value="Flagellin_N"/>
    <property type="match status" value="1"/>
</dbReference>
<comment type="subcellular location">
    <subcellularLocation>
        <location evidence="3">Secreted</location>
    </subcellularLocation>
    <subcellularLocation>
        <location evidence="3">Bacterial flagellum</location>
    </subcellularLocation>
</comment>
<evidence type="ECO:0000259" key="5">
    <source>
        <dbReference type="Pfam" id="PF00700"/>
    </source>
</evidence>
<feature type="domain" description="Flagellin C-terminal" evidence="5">
    <location>
        <begin position="272"/>
        <end position="352"/>
    </location>
</feature>
<accession>A0ABX3P9K0</accession>
<comment type="function">
    <text evidence="3">Flagellin is the subunit protein which polymerizes to form the filaments of bacterial flagella.</text>
</comment>
<keyword evidence="6" id="KW-0969">Cilium</keyword>
<evidence type="ECO:0000313" key="6">
    <source>
        <dbReference type="EMBL" id="OQP84357.1"/>
    </source>
</evidence>
<proteinExistence type="inferred from homology"/>
<keyword evidence="2 3" id="KW-0975">Bacterial flagellum</keyword>
<keyword evidence="7" id="KW-1185">Reference proteome</keyword>
<evidence type="ECO:0000256" key="3">
    <source>
        <dbReference type="RuleBase" id="RU362073"/>
    </source>
</evidence>
<name>A0ABX3P9K0_9HYPH</name>
<dbReference type="Proteomes" id="UP000192652">
    <property type="component" value="Unassembled WGS sequence"/>
</dbReference>
<dbReference type="InterPro" id="IPR046358">
    <property type="entry name" value="Flagellin_C"/>
</dbReference>
<reference evidence="6 7" key="1">
    <citation type="journal article" date="2017" name="Antonie Van Leeuwenhoek">
        <title>Rhizobium rhizosphaerae sp. nov., a novel species isolated from rice rhizosphere.</title>
        <authorList>
            <person name="Zhao J.J."/>
            <person name="Zhang J."/>
            <person name="Zhang R.J."/>
            <person name="Zhang C.W."/>
            <person name="Yin H.Q."/>
            <person name="Zhang X.X."/>
        </authorList>
    </citation>
    <scope>NUCLEOTIDE SEQUENCE [LARGE SCALE GENOMIC DNA]</scope>
    <source>
        <strain evidence="6 7">RD15</strain>
    </source>
</reference>
<dbReference type="EMBL" id="MSPX01000021">
    <property type="protein sequence ID" value="OQP84357.1"/>
    <property type="molecule type" value="Genomic_DNA"/>
</dbReference>
<gene>
    <name evidence="6" type="ORF">BTR14_19505</name>
</gene>
<protein>
    <recommendedName>
        <fullName evidence="3">Flagellin</fullName>
    </recommendedName>
</protein>
<sequence length="352" mass="37526">MKTTFVSSLAIQNAMRLTIQQSQTDIVATQYEMTSGQHYDLGVSLGGSTARSLDLDRELARMDSLKSTNSVVTLRLSASQTALSSMATAAQTARNALTALSGSSDVTLIDNARLSVKSALANFTTAANQTSAGEFIFSGINTDAKPMIDYTTSEGAGAKAAYQNALNGFMASQTPPLTSLADFSAAQMNDFISNTLEPMYLGNDWKANWSDASDQNMTSRISANEVVTSSTNINAVGARKFALASIIGMEMLSADMKSEARNVLSSKTISYFSEAEAGINAQRSELGVSEQRVKGANTALDAQVKLMTTHKTDLDGVDTYQASLKMTSLKTQLETALTLTGRLQQLSLVNYL</sequence>
<dbReference type="SUPFAM" id="SSF64518">
    <property type="entry name" value="Phase 1 flagellin"/>
    <property type="match status" value="1"/>
</dbReference>
<keyword evidence="6" id="KW-0966">Cell projection</keyword>
<dbReference type="NCBIfam" id="NF004669">
    <property type="entry name" value="PRK06008.1"/>
    <property type="match status" value="1"/>
</dbReference>